<dbReference type="EMBL" id="CM047899">
    <property type="protein sequence ID" value="KAJ0101884.1"/>
    <property type="molecule type" value="Genomic_DNA"/>
</dbReference>
<gene>
    <name evidence="1" type="ORF">Patl1_05728</name>
</gene>
<dbReference type="Proteomes" id="UP001164250">
    <property type="component" value="Chromosome 3"/>
</dbReference>
<evidence type="ECO:0000313" key="1">
    <source>
        <dbReference type="EMBL" id="KAJ0101884.1"/>
    </source>
</evidence>
<sequence>MEALIRLNQTSTEEDYKSQFEALSNQLRELAEFYKLSFFLSGLREEIRFMVRMLNPSNVHIAFGLAKMQEENVAAFRRTTKLGSVPTRLAIRPSSLPEKRAIVPVQRLSPSQMKERRDKGLCYNCDDKWGLGHKCKSAWLFIMECDESSDDELPKFEVADVSASKSKEETPIVELEPRISIHALFGSPKPKTMRFLGHIYGRAIVILVDTGNTHNFMDPSVIQRAHLSSNPTEGLSVKVTNG</sequence>
<accession>A0ACC1BS27</accession>
<reference evidence="2" key="1">
    <citation type="journal article" date="2023" name="G3 (Bethesda)">
        <title>Genome assembly and association tests identify interacting loci associated with vigor, precocity, and sex in interspecific pistachio rootstocks.</title>
        <authorList>
            <person name="Palmer W."/>
            <person name="Jacygrad E."/>
            <person name="Sagayaradj S."/>
            <person name="Cavanaugh K."/>
            <person name="Han R."/>
            <person name="Bertier L."/>
            <person name="Beede B."/>
            <person name="Kafkas S."/>
            <person name="Golino D."/>
            <person name="Preece J."/>
            <person name="Michelmore R."/>
        </authorList>
    </citation>
    <scope>NUCLEOTIDE SEQUENCE [LARGE SCALE GENOMIC DNA]</scope>
</reference>
<protein>
    <submittedName>
        <fullName evidence="1">Uncharacterized protein</fullName>
    </submittedName>
</protein>
<name>A0ACC1BS27_9ROSI</name>
<proteinExistence type="predicted"/>
<evidence type="ECO:0000313" key="2">
    <source>
        <dbReference type="Proteomes" id="UP001164250"/>
    </source>
</evidence>
<organism evidence="1 2">
    <name type="scientific">Pistacia atlantica</name>
    <dbReference type="NCBI Taxonomy" id="434234"/>
    <lineage>
        <taxon>Eukaryota</taxon>
        <taxon>Viridiplantae</taxon>
        <taxon>Streptophyta</taxon>
        <taxon>Embryophyta</taxon>
        <taxon>Tracheophyta</taxon>
        <taxon>Spermatophyta</taxon>
        <taxon>Magnoliopsida</taxon>
        <taxon>eudicotyledons</taxon>
        <taxon>Gunneridae</taxon>
        <taxon>Pentapetalae</taxon>
        <taxon>rosids</taxon>
        <taxon>malvids</taxon>
        <taxon>Sapindales</taxon>
        <taxon>Anacardiaceae</taxon>
        <taxon>Pistacia</taxon>
    </lineage>
</organism>
<keyword evidence="2" id="KW-1185">Reference proteome</keyword>
<comment type="caution">
    <text evidence="1">The sequence shown here is derived from an EMBL/GenBank/DDBJ whole genome shotgun (WGS) entry which is preliminary data.</text>
</comment>